<dbReference type="InterPro" id="IPR017451">
    <property type="entry name" value="F-box-assoc_interact_dom"/>
</dbReference>
<dbReference type="PANTHER" id="PTHR31672">
    <property type="entry name" value="BNACNNG10540D PROTEIN"/>
    <property type="match status" value="1"/>
</dbReference>
<sequence length="242" mass="27982">MMRLKVLTYGSDSVVHYTAPSAPVRSTWESCMLRTRDMCALVCVPHTCDTETSSRSYVRHRNLEPELRATQKPRAGAMGPIKPSSPTMHVTVGIKICDHLMEMTLPRDLEDEILSRVPDKSLARFRCVCKQWNTQLVEETFLAQHSSRIIRVYKIVQCTGLLVCVMENQLLIWNPYLKVTRWIKCSSDFHRFDDAYGLGFIRQSPTLRNYKIVRFRCAHNSRDRPSRVEVYDFQAGLRILVA</sequence>
<dbReference type="HOGENOM" id="CLU_1148586_0_0_1"/>
<dbReference type="AlphaFoldDB" id="D7LTI2"/>
<accession>D7LTI2</accession>
<evidence type="ECO:0000259" key="1">
    <source>
        <dbReference type="PROSITE" id="PS50181"/>
    </source>
</evidence>
<dbReference type="Pfam" id="PF07734">
    <property type="entry name" value="FBA_1"/>
    <property type="match status" value="1"/>
</dbReference>
<dbReference type="InterPro" id="IPR001810">
    <property type="entry name" value="F-box_dom"/>
</dbReference>
<dbReference type="SUPFAM" id="SSF81383">
    <property type="entry name" value="F-box domain"/>
    <property type="match status" value="1"/>
</dbReference>
<dbReference type="eggNOG" id="ENOG502R1IB">
    <property type="taxonomic scope" value="Eukaryota"/>
</dbReference>
<dbReference type="Proteomes" id="UP000008694">
    <property type="component" value="Unassembled WGS sequence"/>
</dbReference>
<name>D7LTI2_ARALL</name>
<gene>
    <name evidence="2" type="ORF">ARALYDRAFT_906403</name>
</gene>
<organism evidence="3">
    <name type="scientific">Arabidopsis lyrata subsp. lyrata</name>
    <name type="common">Lyre-leaved rock-cress</name>
    <dbReference type="NCBI Taxonomy" id="81972"/>
    <lineage>
        <taxon>Eukaryota</taxon>
        <taxon>Viridiplantae</taxon>
        <taxon>Streptophyta</taxon>
        <taxon>Embryophyta</taxon>
        <taxon>Tracheophyta</taxon>
        <taxon>Spermatophyta</taxon>
        <taxon>Magnoliopsida</taxon>
        <taxon>eudicotyledons</taxon>
        <taxon>Gunneridae</taxon>
        <taxon>Pentapetalae</taxon>
        <taxon>rosids</taxon>
        <taxon>malvids</taxon>
        <taxon>Brassicales</taxon>
        <taxon>Brassicaceae</taxon>
        <taxon>Camelineae</taxon>
        <taxon>Arabidopsis</taxon>
    </lineage>
</organism>
<dbReference type="InterPro" id="IPR050796">
    <property type="entry name" value="SCF_F-box_component"/>
</dbReference>
<dbReference type="Gene3D" id="1.20.1280.50">
    <property type="match status" value="1"/>
</dbReference>
<evidence type="ECO:0000313" key="2">
    <source>
        <dbReference type="EMBL" id="EFH52302.1"/>
    </source>
</evidence>
<keyword evidence="3" id="KW-1185">Reference proteome</keyword>
<dbReference type="EMBL" id="GL348717">
    <property type="protein sequence ID" value="EFH52302.1"/>
    <property type="molecule type" value="Genomic_DNA"/>
</dbReference>
<dbReference type="PANTHER" id="PTHR31672:SF13">
    <property type="entry name" value="F-BOX PROTEIN CPR30-LIKE"/>
    <property type="match status" value="1"/>
</dbReference>
<dbReference type="Pfam" id="PF00646">
    <property type="entry name" value="F-box"/>
    <property type="match status" value="1"/>
</dbReference>
<feature type="domain" description="F-box" evidence="1">
    <location>
        <begin position="99"/>
        <end position="146"/>
    </location>
</feature>
<reference evidence="3" key="1">
    <citation type="journal article" date="2011" name="Nat. Genet.">
        <title>The Arabidopsis lyrata genome sequence and the basis of rapid genome size change.</title>
        <authorList>
            <person name="Hu T.T."/>
            <person name="Pattyn P."/>
            <person name="Bakker E.G."/>
            <person name="Cao J."/>
            <person name="Cheng J.-F."/>
            <person name="Clark R.M."/>
            <person name="Fahlgren N."/>
            <person name="Fawcett J.A."/>
            <person name="Grimwood J."/>
            <person name="Gundlach H."/>
            <person name="Haberer G."/>
            <person name="Hollister J.D."/>
            <person name="Ossowski S."/>
            <person name="Ottilar R.P."/>
            <person name="Salamov A.A."/>
            <person name="Schneeberger K."/>
            <person name="Spannagl M."/>
            <person name="Wang X."/>
            <person name="Yang L."/>
            <person name="Nasrallah M.E."/>
            <person name="Bergelson J."/>
            <person name="Carrington J.C."/>
            <person name="Gaut B.S."/>
            <person name="Schmutz J."/>
            <person name="Mayer K.F.X."/>
            <person name="Van de Peer Y."/>
            <person name="Grigoriev I.V."/>
            <person name="Nordborg M."/>
            <person name="Weigel D."/>
            <person name="Guo Y.-L."/>
        </authorList>
    </citation>
    <scope>NUCLEOTIDE SEQUENCE [LARGE SCALE GENOMIC DNA]</scope>
    <source>
        <strain evidence="3">cv. MN47</strain>
    </source>
</reference>
<dbReference type="NCBIfam" id="TIGR01640">
    <property type="entry name" value="F_box_assoc_1"/>
    <property type="match status" value="1"/>
</dbReference>
<proteinExistence type="predicted"/>
<dbReference type="Gramene" id="scaffold_502107.1">
    <property type="protein sequence ID" value="scaffold_502107.1"/>
    <property type="gene ID" value="scaffold_502107.1"/>
</dbReference>
<dbReference type="SMART" id="SM00256">
    <property type="entry name" value="FBOX"/>
    <property type="match status" value="1"/>
</dbReference>
<dbReference type="InterPro" id="IPR036047">
    <property type="entry name" value="F-box-like_dom_sf"/>
</dbReference>
<evidence type="ECO:0000313" key="3">
    <source>
        <dbReference type="Proteomes" id="UP000008694"/>
    </source>
</evidence>
<dbReference type="InterPro" id="IPR006527">
    <property type="entry name" value="F-box-assoc_dom_typ1"/>
</dbReference>
<dbReference type="PROSITE" id="PS50181">
    <property type="entry name" value="FBOX"/>
    <property type="match status" value="1"/>
</dbReference>
<dbReference type="CDD" id="cd22157">
    <property type="entry name" value="F-box_AtFBW1-like"/>
    <property type="match status" value="1"/>
</dbReference>
<protein>
    <recommendedName>
        <fullName evidence="1">F-box domain-containing protein</fullName>
    </recommendedName>
</protein>